<comment type="caution">
    <text evidence="2">The sequence shown here is derived from an EMBL/GenBank/DDBJ whole genome shotgun (WGS) entry which is preliminary data.</text>
</comment>
<feature type="compositionally biased region" description="Basic and acidic residues" evidence="1">
    <location>
        <begin position="1"/>
        <end position="12"/>
    </location>
</feature>
<protein>
    <submittedName>
        <fullName evidence="2">Uncharacterized protein</fullName>
    </submittedName>
</protein>
<feature type="region of interest" description="Disordered" evidence="1">
    <location>
        <begin position="335"/>
        <end position="364"/>
    </location>
</feature>
<accession>A0A5A9PNZ7</accession>
<evidence type="ECO:0000256" key="1">
    <source>
        <dbReference type="SAM" id="MobiDB-lite"/>
    </source>
</evidence>
<feature type="region of interest" description="Disordered" evidence="1">
    <location>
        <begin position="1"/>
        <end position="26"/>
    </location>
</feature>
<dbReference type="AlphaFoldDB" id="A0A5A9PNZ7"/>
<keyword evidence="3" id="KW-1185">Reference proteome</keyword>
<name>A0A5A9PNZ7_9TELE</name>
<sequence length="364" mass="40808">MHWDEMTGEVHVKRPNRSGARRSTSTTSFYPAALSATGVPTVTLTSRRMIAEKRPFHRLAQHAKRQTPGSGARTPSVCKQLCFILPVQVCVSTEAEGSDGGCSEGFGNEEVFHVGRYRGKCAHRCTATRAQLQRTITACVRTLGPFSTSYHMQHTHQTAVRNTHSHIQQDGIPERIKREKMIRTKCHFCAVAASRELSNTYPQLFEYVVWMIFWSLGTECSCWSQGLTINTHTCEGTSTHRCANENASISKFHTIASVKRSHVGSAVALIFQLFLLDSSGTERKICLTHSGWRLQPQERIYNVPATEKDLRARTVSLRFLSSCISDRHFHTDTINPIRHEHLSSSSPSDGGREKGRQGHFNATR</sequence>
<evidence type="ECO:0000313" key="2">
    <source>
        <dbReference type="EMBL" id="KAA0723900.1"/>
    </source>
</evidence>
<dbReference type="Proteomes" id="UP000324632">
    <property type="component" value="Chromosome 3"/>
</dbReference>
<reference evidence="2 3" key="1">
    <citation type="journal article" date="2019" name="Mol. Ecol. Resour.">
        <title>Chromosome-level genome assembly of Triplophysa tibetana, a fish adapted to the harsh high-altitude environment of the Tibetan Plateau.</title>
        <authorList>
            <person name="Yang X."/>
            <person name="Liu H."/>
            <person name="Ma Z."/>
            <person name="Zou Y."/>
            <person name="Zou M."/>
            <person name="Mao Y."/>
            <person name="Li X."/>
            <person name="Wang H."/>
            <person name="Chen T."/>
            <person name="Wang W."/>
            <person name="Yang R."/>
        </authorList>
    </citation>
    <scope>NUCLEOTIDE SEQUENCE [LARGE SCALE GENOMIC DNA]</scope>
    <source>
        <strain evidence="2">TTIB1903HZAU</strain>
        <tissue evidence="2">Muscle</tissue>
    </source>
</reference>
<evidence type="ECO:0000313" key="3">
    <source>
        <dbReference type="Proteomes" id="UP000324632"/>
    </source>
</evidence>
<organism evidence="2 3">
    <name type="scientific">Triplophysa tibetana</name>
    <dbReference type="NCBI Taxonomy" id="1572043"/>
    <lineage>
        <taxon>Eukaryota</taxon>
        <taxon>Metazoa</taxon>
        <taxon>Chordata</taxon>
        <taxon>Craniata</taxon>
        <taxon>Vertebrata</taxon>
        <taxon>Euteleostomi</taxon>
        <taxon>Actinopterygii</taxon>
        <taxon>Neopterygii</taxon>
        <taxon>Teleostei</taxon>
        <taxon>Ostariophysi</taxon>
        <taxon>Cypriniformes</taxon>
        <taxon>Nemacheilidae</taxon>
        <taxon>Triplophysa</taxon>
    </lineage>
</organism>
<gene>
    <name evidence="2" type="ORF">E1301_Tti015412</name>
</gene>
<dbReference type="EMBL" id="SOYY01000003">
    <property type="protein sequence ID" value="KAA0723900.1"/>
    <property type="molecule type" value="Genomic_DNA"/>
</dbReference>
<proteinExistence type="predicted"/>